<proteinExistence type="predicted"/>
<keyword evidence="1" id="KW-0496">Mitochondrion</keyword>
<gene>
    <name evidence="1" type="primary">atp8</name>
</gene>
<dbReference type="AlphaFoldDB" id="A0A2U9QJJ0"/>
<evidence type="ECO:0000313" key="1">
    <source>
        <dbReference type="EMBL" id="AWU48860.1"/>
    </source>
</evidence>
<accession>A0A2U9QJJ0</accession>
<sequence length="52" mass="6099">MPQMSPMSWVFLMILSLSSLLVVTSSIYFCFSIKNSINKNLNSMNQKFFLMW</sequence>
<name>A0A2U9QJJ0_BLAOC</name>
<dbReference type="RefSeq" id="YP_009502257.1">
    <property type="nucleotide sequence ID" value="NC_038147.1"/>
</dbReference>
<reference evidence="1" key="1">
    <citation type="submission" date="2018-02" db="EMBL/GenBank/DDBJ databases">
        <title>Resolving the psyllid tree of life: Phylogenomic analysis of the superfamily Psylloidea (Hemiptera).</title>
        <authorList>
            <person name="Percy D.M."/>
            <person name="Sveinsson S."/>
            <person name="Lemmon A.R."/>
            <person name="Lemmon E.M."/>
            <person name="Ouvrard D."/>
            <person name="Burckhardt D."/>
        </authorList>
    </citation>
    <scope>NUCLEOTIDE SEQUENCE</scope>
    <source>
        <strain evidence="1">DP2.nwbl.00853_circ</strain>
    </source>
</reference>
<protein>
    <submittedName>
        <fullName evidence="1">ATP synthase F0 subunit 8</fullName>
    </submittedName>
</protein>
<dbReference type="EMBL" id="MG989221">
    <property type="protein sequence ID" value="AWU48860.1"/>
    <property type="molecule type" value="Genomic_DNA"/>
</dbReference>
<organism evidence="1">
    <name type="scientific">Blastopsylla occidentalis</name>
    <name type="common">Eucalyptus psyllid</name>
    <dbReference type="NCBI Taxonomy" id="121832"/>
    <lineage>
        <taxon>Eukaryota</taxon>
        <taxon>Metazoa</taxon>
        <taxon>Ecdysozoa</taxon>
        <taxon>Arthropoda</taxon>
        <taxon>Hexapoda</taxon>
        <taxon>Insecta</taxon>
        <taxon>Pterygota</taxon>
        <taxon>Neoptera</taxon>
        <taxon>Paraneoptera</taxon>
        <taxon>Hemiptera</taxon>
        <taxon>Sternorrhyncha</taxon>
        <taxon>Psylloidea</taxon>
        <taxon>Aphalaridae</taxon>
        <taxon>Blastopsylla</taxon>
    </lineage>
</organism>
<geneLocation type="mitochondrion" evidence="1"/>
<dbReference type="GeneID" id="37507850"/>